<evidence type="ECO:0000313" key="2">
    <source>
        <dbReference type="Proteomes" id="UP000789702"/>
    </source>
</evidence>
<dbReference type="Proteomes" id="UP000789702">
    <property type="component" value="Unassembled WGS sequence"/>
</dbReference>
<protein>
    <submittedName>
        <fullName evidence="1">6279_t:CDS:1</fullName>
    </submittedName>
</protein>
<dbReference type="EMBL" id="CAJVPU010002159">
    <property type="protein sequence ID" value="CAG8495969.1"/>
    <property type="molecule type" value="Genomic_DNA"/>
</dbReference>
<organism evidence="1 2">
    <name type="scientific">Dentiscutata heterogama</name>
    <dbReference type="NCBI Taxonomy" id="1316150"/>
    <lineage>
        <taxon>Eukaryota</taxon>
        <taxon>Fungi</taxon>
        <taxon>Fungi incertae sedis</taxon>
        <taxon>Mucoromycota</taxon>
        <taxon>Glomeromycotina</taxon>
        <taxon>Glomeromycetes</taxon>
        <taxon>Diversisporales</taxon>
        <taxon>Gigasporaceae</taxon>
        <taxon>Dentiscutata</taxon>
    </lineage>
</organism>
<evidence type="ECO:0000313" key="1">
    <source>
        <dbReference type="EMBL" id="CAG8495969.1"/>
    </source>
</evidence>
<proteinExistence type="predicted"/>
<keyword evidence="2" id="KW-1185">Reference proteome</keyword>
<reference evidence="1" key="1">
    <citation type="submission" date="2021-06" db="EMBL/GenBank/DDBJ databases">
        <authorList>
            <person name="Kallberg Y."/>
            <person name="Tangrot J."/>
            <person name="Rosling A."/>
        </authorList>
    </citation>
    <scope>NUCLEOTIDE SEQUENCE</scope>
    <source>
        <strain evidence="1">IL203A</strain>
    </source>
</reference>
<comment type="caution">
    <text evidence="1">The sequence shown here is derived from an EMBL/GenBank/DDBJ whole genome shotgun (WGS) entry which is preliminary data.</text>
</comment>
<accession>A0ACA9KYB5</accession>
<sequence length="655" mass="73875">MSFIPNGKPSNEKKGRRILVTGGTGFIGSHVAKRLHDRGDYVRVVDCLSTSGATSLFGGHENYCSEFIKGNLLNPLVCRQAVKGIQWVFHFAANMGGMGTIHEKNNFVIYSNNHLVSINIIQASIEAGVERFFYASSACIYPNKKQLDSLDQDLKLSESIAWCSQDDEPGPDPQGLYGREKINSETLLSEFANNGEYSTKIRIARYHNIFGEGGVWVGGKEKAPSALLRKAGCAAIDGNYEMEIWGSGDQRRSFLYIEDCVDATIKLMESDYSRPLNIGSEDAITIKELAYIAFETVGIKRDQVRLITDETKPVGVQNRNSDNTLVKKILGWSPKISIQEGMKRTSVWIKGEIEKELKNCRSELARKNLINSYRKSELKILLEEIKFGILLPITSREMENREDCLNNLVDFARSIHETTQADVIGMNGIRFSTKFFIGIDKDDTLFHPIENNPAERILKEHGLMDLETREFNFPPSSICQIWNDLAKDAYDQGCEYLVLFGDSIVLETTNWMSKIYNEFIKISNEKDVPCGFGCVAFNDKTSPGFPTFPVISRSHIEIFNGKPFPVILTSQDANVFFFELYRRWECSKIMNDVKLINKSGGDGKSNYKKTSHDGSFSALDDAVSTVEKWMQEALENPIVDPTRILKPVRDYIHHN</sequence>
<name>A0ACA9KYB5_9GLOM</name>
<gene>
    <name evidence="1" type="ORF">DHETER_LOCUS2779</name>
</gene>